<dbReference type="OrthoDB" id="2129069at2759"/>
<protein>
    <submittedName>
        <fullName evidence="1">Uncharacterized protein</fullName>
    </submittedName>
</protein>
<comment type="caution">
    <text evidence="1">The sequence shown here is derived from an EMBL/GenBank/DDBJ whole genome shotgun (WGS) entry which is preliminary data.</text>
</comment>
<name>A0A423X5Q6_9PEZI</name>
<proteinExistence type="predicted"/>
<organism evidence="1 2">
    <name type="scientific">Cytospora schulzeri</name>
    <dbReference type="NCBI Taxonomy" id="448051"/>
    <lineage>
        <taxon>Eukaryota</taxon>
        <taxon>Fungi</taxon>
        <taxon>Dikarya</taxon>
        <taxon>Ascomycota</taxon>
        <taxon>Pezizomycotina</taxon>
        <taxon>Sordariomycetes</taxon>
        <taxon>Sordariomycetidae</taxon>
        <taxon>Diaporthales</taxon>
        <taxon>Cytosporaceae</taxon>
        <taxon>Cytospora</taxon>
    </lineage>
</organism>
<dbReference type="AlphaFoldDB" id="A0A423X5Q6"/>
<reference evidence="1 2" key="1">
    <citation type="submission" date="2015-09" db="EMBL/GenBank/DDBJ databases">
        <title>Host preference determinants of Valsa canker pathogens revealed by comparative genomics.</title>
        <authorList>
            <person name="Yin Z."/>
            <person name="Huang L."/>
        </authorList>
    </citation>
    <scope>NUCLEOTIDE SEQUENCE [LARGE SCALE GENOMIC DNA]</scope>
    <source>
        <strain evidence="1 2">03-1</strain>
    </source>
</reference>
<evidence type="ECO:0000313" key="2">
    <source>
        <dbReference type="Proteomes" id="UP000283895"/>
    </source>
</evidence>
<evidence type="ECO:0000313" key="1">
    <source>
        <dbReference type="EMBL" id="ROW11304.1"/>
    </source>
</evidence>
<accession>A0A423X5Q6</accession>
<dbReference type="EMBL" id="LKEA01000002">
    <property type="protein sequence ID" value="ROW11304.1"/>
    <property type="molecule type" value="Genomic_DNA"/>
</dbReference>
<keyword evidence="2" id="KW-1185">Reference proteome</keyword>
<dbReference type="Proteomes" id="UP000283895">
    <property type="component" value="Unassembled WGS sequence"/>
</dbReference>
<gene>
    <name evidence="1" type="ORF">VMCG_01027</name>
</gene>
<sequence>MFCTSLRRRKDWVPAIPYLLQNKDPKYRESKLDTHDVNLPLPSPRDAPGTQYLRFILLSSADHDVMAIYQRIERLENLSGGCDAAVVWLLGEGGDGASAFMQFQLNLMDKFEIPLIPLQAIENLPSTLQIFHRMFLQSDTTTRQFQPHAPDNSAVQRLLPYSGLSPPLREHSVNVLTDLTVGFADLANKASTAAGRMELVDYLGEEEAQRVVLFWSQEYLK</sequence>